<dbReference type="RefSeq" id="WP_093112416.1">
    <property type="nucleotide sequence ID" value="NZ_FNGG01000002.1"/>
</dbReference>
<proteinExistence type="inferred from homology"/>
<dbReference type="PANTHER" id="PTHR16301:SF20">
    <property type="entry name" value="IMPACT FAMILY MEMBER YIGZ"/>
    <property type="match status" value="1"/>
</dbReference>
<dbReference type="GO" id="GO:0005737">
    <property type="term" value="C:cytoplasm"/>
    <property type="evidence" value="ECO:0007669"/>
    <property type="project" value="TreeGrafter"/>
</dbReference>
<feature type="domain" description="Impact N-terminal" evidence="2">
    <location>
        <begin position="23"/>
        <end position="128"/>
    </location>
</feature>
<dbReference type="Pfam" id="PF01205">
    <property type="entry name" value="Impact_N"/>
    <property type="match status" value="1"/>
</dbReference>
<dbReference type="Gene3D" id="3.30.230.30">
    <property type="entry name" value="Impact, N-terminal domain"/>
    <property type="match status" value="1"/>
</dbReference>
<comment type="similarity">
    <text evidence="1">Belongs to the IMPACT family.</text>
</comment>
<dbReference type="InterPro" id="IPR001498">
    <property type="entry name" value="Impact_N"/>
</dbReference>
<reference evidence="3 4" key="1">
    <citation type="submission" date="2016-10" db="EMBL/GenBank/DDBJ databases">
        <authorList>
            <person name="de Groot N.N."/>
        </authorList>
    </citation>
    <scope>NUCLEOTIDE SEQUENCE [LARGE SCALE GENOMIC DNA]</scope>
    <source>
        <strain evidence="3 4">DSM 23553</strain>
    </source>
</reference>
<dbReference type="EMBL" id="FNUG01000002">
    <property type="protein sequence ID" value="SEE70154.1"/>
    <property type="molecule type" value="Genomic_DNA"/>
</dbReference>
<organism evidence="3 4">
    <name type="scientific">Salinimicrobium catena</name>
    <dbReference type="NCBI Taxonomy" id="390640"/>
    <lineage>
        <taxon>Bacteria</taxon>
        <taxon>Pseudomonadati</taxon>
        <taxon>Bacteroidota</taxon>
        <taxon>Flavobacteriia</taxon>
        <taxon>Flavobacteriales</taxon>
        <taxon>Flavobacteriaceae</taxon>
        <taxon>Salinimicrobium</taxon>
    </lineage>
</organism>
<evidence type="ECO:0000313" key="3">
    <source>
        <dbReference type="EMBL" id="SEE70154.1"/>
    </source>
</evidence>
<dbReference type="Proteomes" id="UP000199448">
    <property type="component" value="Unassembled WGS sequence"/>
</dbReference>
<dbReference type="STRING" id="390640.SAMN04488034_10266"/>
<dbReference type="PANTHER" id="PTHR16301">
    <property type="entry name" value="IMPACT-RELATED"/>
    <property type="match status" value="1"/>
</dbReference>
<evidence type="ECO:0000313" key="4">
    <source>
        <dbReference type="Proteomes" id="UP000199448"/>
    </source>
</evidence>
<dbReference type="InterPro" id="IPR036956">
    <property type="entry name" value="Impact_N_sf"/>
</dbReference>
<dbReference type="OrthoDB" id="9813771at2"/>
<sequence>MDELKDTYRTITKASEEVLFKDKNSKFFGYAFPVINEEEIKEHLEDLRKKHHAARHWCYAWQLGKEDYRYRANDDGEPSNSAGMPIYGQIQSFNVTNILIVVVRYFGGVKLGVGGLINAYKTAAQMALEASKIVTRTIDLTFEISFDYPEMNKVMRVIKENNLNVVDQILELDCKIIIMVRKKEADRIYEKFDATYKVKITQLEDQ</sequence>
<dbReference type="AlphaFoldDB" id="A0A1H5KZK8"/>
<dbReference type="GO" id="GO:0006446">
    <property type="term" value="P:regulation of translational initiation"/>
    <property type="evidence" value="ECO:0007669"/>
    <property type="project" value="TreeGrafter"/>
</dbReference>
<name>A0A1H5KZK8_9FLAO</name>
<gene>
    <name evidence="3" type="ORF">SAMN04488034_10266</name>
</gene>
<keyword evidence="4" id="KW-1185">Reference proteome</keyword>
<protein>
    <submittedName>
        <fullName evidence="3">Uncharacterized protein, YigZ family</fullName>
    </submittedName>
</protein>
<evidence type="ECO:0000256" key="1">
    <source>
        <dbReference type="ARBA" id="ARBA00007665"/>
    </source>
</evidence>
<dbReference type="InterPro" id="IPR023582">
    <property type="entry name" value="Impact"/>
</dbReference>
<evidence type="ECO:0000259" key="2">
    <source>
        <dbReference type="Pfam" id="PF01205"/>
    </source>
</evidence>
<accession>A0A1H5KZK8</accession>
<dbReference type="SUPFAM" id="SSF54211">
    <property type="entry name" value="Ribosomal protein S5 domain 2-like"/>
    <property type="match status" value="1"/>
</dbReference>
<dbReference type="InterPro" id="IPR020568">
    <property type="entry name" value="Ribosomal_Su5_D2-typ_SF"/>
</dbReference>